<comment type="caution">
    <text evidence="2">The sequence shown here is derived from an EMBL/GenBank/DDBJ whole genome shotgun (WGS) entry which is preliminary data.</text>
</comment>
<dbReference type="RefSeq" id="WP_110985554.1">
    <property type="nucleotide sequence ID" value="NZ_CAWNWM010000004.1"/>
</dbReference>
<gene>
    <name evidence="2" type="ORF">C1752_01580</name>
</gene>
<accession>A0A2W1JKS9</accession>
<feature type="domain" description="Insertion element IS402-like" evidence="1">
    <location>
        <begin position="7"/>
        <end position="83"/>
    </location>
</feature>
<dbReference type="Pfam" id="PF13340">
    <property type="entry name" value="DUF4096"/>
    <property type="match status" value="1"/>
</dbReference>
<name>A0A2W1JKS9_9CYAN</name>
<dbReference type="Proteomes" id="UP000248857">
    <property type="component" value="Unassembled WGS sequence"/>
</dbReference>
<dbReference type="InterPro" id="IPR025161">
    <property type="entry name" value="IS402-like_dom"/>
</dbReference>
<keyword evidence="3" id="KW-1185">Reference proteome</keyword>
<organism evidence="2 3">
    <name type="scientific">Acaryochloris thomasi RCC1774</name>
    <dbReference type="NCBI Taxonomy" id="1764569"/>
    <lineage>
        <taxon>Bacteria</taxon>
        <taxon>Bacillati</taxon>
        <taxon>Cyanobacteriota</taxon>
        <taxon>Cyanophyceae</taxon>
        <taxon>Acaryochloridales</taxon>
        <taxon>Acaryochloridaceae</taxon>
        <taxon>Acaryochloris</taxon>
        <taxon>Acaryochloris thomasi</taxon>
    </lineage>
</organism>
<evidence type="ECO:0000259" key="1">
    <source>
        <dbReference type="Pfam" id="PF13340"/>
    </source>
</evidence>
<evidence type="ECO:0000313" key="3">
    <source>
        <dbReference type="Proteomes" id="UP000248857"/>
    </source>
</evidence>
<evidence type="ECO:0000313" key="2">
    <source>
        <dbReference type="EMBL" id="PZD74013.1"/>
    </source>
</evidence>
<sequence>MTYSSSLTDKEWEIVEPLLLQLLPAKKQTRSSHWTKRELFDGILYQLKNGCNWADLPKDLPPYSAVYWHYKQWRAAGVLETLMNVLHRHVRQQVKKSPNGRG</sequence>
<dbReference type="EMBL" id="PQWO01000004">
    <property type="protein sequence ID" value="PZD74013.1"/>
    <property type="molecule type" value="Genomic_DNA"/>
</dbReference>
<dbReference type="PANTHER" id="PTHR30007:SF0">
    <property type="entry name" value="TRANSPOSASE"/>
    <property type="match status" value="1"/>
</dbReference>
<reference evidence="2 3" key="1">
    <citation type="journal article" date="2018" name="Sci. Rep.">
        <title>A novel species of the marine cyanobacterium Acaryochloris with a unique pigment content and lifestyle.</title>
        <authorList>
            <person name="Partensky F."/>
            <person name="Six C."/>
            <person name="Ratin M."/>
            <person name="Garczarek L."/>
            <person name="Vaulot D."/>
            <person name="Probert I."/>
            <person name="Calteau A."/>
            <person name="Gourvil P."/>
            <person name="Marie D."/>
            <person name="Grebert T."/>
            <person name="Bouchier C."/>
            <person name="Le Panse S."/>
            <person name="Gachenot M."/>
            <person name="Rodriguez F."/>
            <person name="Garrido J.L."/>
        </authorList>
    </citation>
    <scope>NUCLEOTIDE SEQUENCE [LARGE SCALE GENOMIC DNA]</scope>
    <source>
        <strain evidence="2 3">RCC1774</strain>
    </source>
</reference>
<protein>
    <recommendedName>
        <fullName evidence="1">Insertion element IS402-like domain-containing protein</fullName>
    </recommendedName>
</protein>
<proteinExistence type="predicted"/>
<dbReference type="AlphaFoldDB" id="A0A2W1JKS9"/>
<dbReference type="PANTHER" id="PTHR30007">
    <property type="entry name" value="PHP DOMAIN PROTEIN"/>
    <property type="match status" value="1"/>
</dbReference>
<dbReference type="OrthoDB" id="531765at2"/>